<organism evidence="4 5">
    <name type="scientific">Stylonychia lemnae</name>
    <name type="common">Ciliate</name>
    <dbReference type="NCBI Taxonomy" id="5949"/>
    <lineage>
        <taxon>Eukaryota</taxon>
        <taxon>Sar</taxon>
        <taxon>Alveolata</taxon>
        <taxon>Ciliophora</taxon>
        <taxon>Intramacronucleata</taxon>
        <taxon>Spirotrichea</taxon>
        <taxon>Stichotrichia</taxon>
        <taxon>Sporadotrichida</taxon>
        <taxon>Oxytrichidae</taxon>
        <taxon>Stylonychinae</taxon>
        <taxon>Stylonychia</taxon>
    </lineage>
</organism>
<evidence type="ECO:0000313" key="5">
    <source>
        <dbReference type="Proteomes" id="UP000039865"/>
    </source>
</evidence>
<dbReference type="EMBL" id="CCKQ01000751">
    <property type="protein sequence ID" value="CDW71844.1"/>
    <property type="molecule type" value="Genomic_DNA"/>
</dbReference>
<evidence type="ECO:0000256" key="3">
    <source>
        <dbReference type="SAM" id="SignalP"/>
    </source>
</evidence>
<dbReference type="Proteomes" id="UP000039865">
    <property type="component" value="Unassembled WGS sequence"/>
</dbReference>
<evidence type="ECO:0000256" key="1">
    <source>
        <dbReference type="SAM" id="MobiDB-lite"/>
    </source>
</evidence>
<accession>A0A077ZQX8</accession>
<name>A0A077ZQX8_STYLE</name>
<gene>
    <name evidence="4" type="primary">Contig10686.g11427</name>
    <name evidence="4" type="ORF">STYLEM_794</name>
</gene>
<keyword evidence="5" id="KW-1185">Reference proteome</keyword>
<feature type="chain" id="PRO_5001728871" evidence="3">
    <location>
        <begin position="25"/>
        <end position="515"/>
    </location>
</feature>
<feature type="region of interest" description="Disordered" evidence="1">
    <location>
        <begin position="468"/>
        <end position="515"/>
    </location>
</feature>
<dbReference type="InParanoid" id="A0A077ZQX8"/>
<keyword evidence="3" id="KW-0732">Signal</keyword>
<keyword evidence="2" id="KW-0472">Membrane</keyword>
<dbReference type="AlphaFoldDB" id="A0A077ZQX8"/>
<keyword evidence="2" id="KW-0812">Transmembrane</keyword>
<reference evidence="4 5" key="1">
    <citation type="submission" date="2014-06" db="EMBL/GenBank/DDBJ databases">
        <authorList>
            <person name="Swart Estienne"/>
        </authorList>
    </citation>
    <scope>NUCLEOTIDE SEQUENCE [LARGE SCALE GENOMIC DNA]</scope>
    <source>
        <strain evidence="4 5">130c</strain>
    </source>
</reference>
<evidence type="ECO:0000256" key="2">
    <source>
        <dbReference type="SAM" id="Phobius"/>
    </source>
</evidence>
<sequence length="515" mass="60312">MKPYQTCRLILTLAFLCFASNNLSKELQLITELETQLLMNNPDNLPHTYFLLICYQKDIKCADGDEQVLAALDQLKASNFPFEEVINSEFKFRRVECIRDYQRKLCQLLGQNHYLKPVRIQIIGSAKIHKETPLNVNDIKITVDEKANKQMVVYKFSSPIQKEYILKRILMFSVPTPIIAFDGPVGKISELEDVKVQQNVIFALQSQDTNLVKLFKEVASQFRERFYFVTLNDSNQNETQYSQLHAVGFNFTKTLNIQYNKKNPALTKMYLQAAVQEWQSQDLKYWDFKRHIQNQTYIDSLEGKLIIVGMAGKQTSYLTTDFLYDFRKLAQHFRYSLNKYEFALIDIDNEEMFNYLTTYQLGRFDSPGIFIIEDIHLQKYYRNYETYNGNRNFKNISDNLIAAVNLGEKSPLYSFWKDCYLNLVNIEHWNNNRLKGYMYFLGVISTVVLPFAVLLDCFFPIFGRGPHARKKKEGDDQQQHGSSKADKSPLHSKKQQESNQKQESHHQDKSDKKNN</sequence>
<proteinExistence type="predicted"/>
<evidence type="ECO:0000313" key="4">
    <source>
        <dbReference type="EMBL" id="CDW71844.1"/>
    </source>
</evidence>
<feature type="compositionally biased region" description="Basic and acidic residues" evidence="1">
    <location>
        <begin position="472"/>
        <end position="515"/>
    </location>
</feature>
<keyword evidence="2" id="KW-1133">Transmembrane helix</keyword>
<protein>
    <submittedName>
        <fullName evidence="4">Uncharacterized protein</fullName>
    </submittedName>
</protein>
<feature type="signal peptide" evidence="3">
    <location>
        <begin position="1"/>
        <end position="24"/>
    </location>
</feature>
<feature type="transmembrane region" description="Helical" evidence="2">
    <location>
        <begin position="437"/>
        <end position="462"/>
    </location>
</feature>